<proteinExistence type="predicted"/>
<evidence type="ECO:0000256" key="4">
    <source>
        <dbReference type="ARBA" id="ARBA00023136"/>
    </source>
</evidence>
<evidence type="ECO:0000313" key="8">
    <source>
        <dbReference type="Proteomes" id="UP000241769"/>
    </source>
</evidence>
<feature type="transmembrane region" description="Helical" evidence="5">
    <location>
        <begin position="62"/>
        <end position="85"/>
    </location>
</feature>
<evidence type="ECO:0000256" key="3">
    <source>
        <dbReference type="ARBA" id="ARBA00022989"/>
    </source>
</evidence>
<dbReference type="FunCoup" id="A0A2P6N856">
    <property type="interactions" value="149"/>
</dbReference>
<feature type="transmembrane region" description="Helical" evidence="5">
    <location>
        <begin position="254"/>
        <end position="273"/>
    </location>
</feature>
<sequence>MTKGKDDDAPPGSEPNPLRSMKDQQADALYAQTIFLVVGFYFFISIALVFLNKNIMSVDFPFPLFVTWYQLVVALVIVGILGHLGKSYPMLSIIPPLEFNVVIAQKVLPLAVVFVGMVAFNNLCLANVEVTFYQVVRSLTIVFTIIFTFTILGQSTSMATIQASAIVVLGFFVGSYGEVNFSWAGVIYGVTSSAFVSLYGIYVKKVMSAVNGDQWRLLIYNTGISIVLMLPTLWLMGEASELSSNPKFYELSNWIGMTVTGIFGFLINIAVFLQIKYTSPLTNNISGTLKACLQTLFAMIWYQNEVSSMAALGIFLVIAGSAYYSQVKYSEMKKNTEPTLPTTNPSNRN</sequence>
<keyword evidence="2 5" id="KW-0812">Transmembrane</keyword>
<feature type="transmembrane region" description="Helical" evidence="5">
    <location>
        <begin position="285"/>
        <end position="302"/>
    </location>
</feature>
<accession>A0A2P6N856</accession>
<gene>
    <name evidence="7" type="ORF">PROFUN_12208</name>
</gene>
<feature type="domain" description="Sugar phosphate transporter" evidence="6">
    <location>
        <begin position="35"/>
        <end position="325"/>
    </location>
</feature>
<dbReference type="SUPFAM" id="SSF103481">
    <property type="entry name" value="Multidrug resistance efflux transporter EmrE"/>
    <property type="match status" value="1"/>
</dbReference>
<dbReference type="PANTHER" id="PTHR11132">
    <property type="entry name" value="SOLUTE CARRIER FAMILY 35"/>
    <property type="match status" value="1"/>
</dbReference>
<organism evidence="7 8">
    <name type="scientific">Planoprotostelium fungivorum</name>
    <dbReference type="NCBI Taxonomy" id="1890364"/>
    <lineage>
        <taxon>Eukaryota</taxon>
        <taxon>Amoebozoa</taxon>
        <taxon>Evosea</taxon>
        <taxon>Variosea</taxon>
        <taxon>Cavosteliida</taxon>
        <taxon>Cavosteliaceae</taxon>
        <taxon>Planoprotostelium</taxon>
    </lineage>
</organism>
<dbReference type="InterPro" id="IPR050186">
    <property type="entry name" value="TPT_transporter"/>
</dbReference>
<dbReference type="STRING" id="1890364.A0A2P6N856"/>
<dbReference type="AlphaFoldDB" id="A0A2P6N856"/>
<dbReference type="InterPro" id="IPR037185">
    <property type="entry name" value="EmrE-like"/>
</dbReference>
<keyword evidence="3 5" id="KW-1133">Transmembrane helix</keyword>
<feature type="transmembrane region" description="Helical" evidence="5">
    <location>
        <begin position="132"/>
        <end position="152"/>
    </location>
</feature>
<dbReference type="Proteomes" id="UP000241769">
    <property type="component" value="Unassembled WGS sequence"/>
</dbReference>
<feature type="transmembrane region" description="Helical" evidence="5">
    <location>
        <begin position="308"/>
        <end position="325"/>
    </location>
</feature>
<feature type="transmembrane region" description="Helical" evidence="5">
    <location>
        <begin position="183"/>
        <end position="203"/>
    </location>
</feature>
<dbReference type="Pfam" id="PF03151">
    <property type="entry name" value="TPT"/>
    <property type="match status" value="1"/>
</dbReference>
<dbReference type="OrthoDB" id="5547497at2759"/>
<evidence type="ECO:0000259" key="6">
    <source>
        <dbReference type="Pfam" id="PF03151"/>
    </source>
</evidence>
<keyword evidence="8" id="KW-1185">Reference proteome</keyword>
<protein>
    <recommendedName>
        <fullName evidence="6">Sugar phosphate transporter domain-containing protein</fullName>
    </recommendedName>
</protein>
<evidence type="ECO:0000256" key="2">
    <source>
        <dbReference type="ARBA" id="ARBA00022692"/>
    </source>
</evidence>
<feature type="transmembrane region" description="Helical" evidence="5">
    <location>
        <begin position="29"/>
        <end position="50"/>
    </location>
</feature>
<dbReference type="GO" id="GO:0016020">
    <property type="term" value="C:membrane"/>
    <property type="evidence" value="ECO:0007669"/>
    <property type="project" value="UniProtKB-SubCell"/>
</dbReference>
<keyword evidence="4 5" id="KW-0472">Membrane</keyword>
<feature type="transmembrane region" description="Helical" evidence="5">
    <location>
        <begin position="97"/>
        <end position="120"/>
    </location>
</feature>
<dbReference type="EMBL" id="MDYQ01000160">
    <property type="protein sequence ID" value="PRP80125.1"/>
    <property type="molecule type" value="Genomic_DNA"/>
</dbReference>
<comment type="subcellular location">
    <subcellularLocation>
        <location evidence="1">Membrane</location>
        <topology evidence="1">Multi-pass membrane protein</topology>
    </subcellularLocation>
</comment>
<evidence type="ECO:0000256" key="1">
    <source>
        <dbReference type="ARBA" id="ARBA00004141"/>
    </source>
</evidence>
<name>A0A2P6N856_9EUKA</name>
<evidence type="ECO:0000256" key="5">
    <source>
        <dbReference type="SAM" id="Phobius"/>
    </source>
</evidence>
<dbReference type="InParanoid" id="A0A2P6N856"/>
<dbReference type="InterPro" id="IPR004853">
    <property type="entry name" value="Sugar_P_trans_dom"/>
</dbReference>
<comment type="caution">
    <text evidence="7">The sequence shown here is derived from an EMBL/GenBank/DDBJ whole genome shotgun (WGS) entry which is preliminary data.</text>
</comment>
<evidence type="ECO:0000313" key="7">
    <source>
        <dbReference type="EMBL" id="PRP80125.1"/>
    </source>
</evidence>
<feature type="transmembrane region" description="Helical" evidence="5">
    <location>
        <begin position="215"/>
        <end position="234"/>
    </location>
</feature>
<reference evidence="7 8" key="1">
    <citation type="journal article" date="2018" name="Genome Biol. Evol.">
        <title>Multiple Roots of Fruiting Body Formation in Amoebozoa.</title>
        <authorList>
            <person name="Hillmann F."/>
            <person name="Forbes G."/>
            <person name="Novohradska S."/>
            <person name="Ferling I."/>
            <person name="Riege K."/>
            <person name="Groth M."/>
            <person name="Westermann M."/>
            <person name="Marz M."/>
            <person name="Spaller T."/>
            <person name="Winckler T."/>
            <person name="Schaap P."/>
            <person name="Glockner G."/>
        </authorList>
    </citation>
    <scope>NUCLEOTIDE SEQUENCE [LARGE SCALE GENOMIC DNA]</scope>
    <source>
        <strain evidence="7 8">Jena</strain>
    </source>
</reference>